<evidence type="ECO:0008006" key="3">
    <source>
        <dbReference type="Google" id="ProtNLM"/>
    </source>
</evidence>
<reference evidence="2" key="1">
    <citation type="submission" date="2021-04" db="EMBL/GenBank/DDBJ databases">
        <title>A novel Synergistetes isolate from a pyrite-forming mixed culture.</title>
        <authorList>
            <person name="Bunk B."/>
            <person name="Sproer C."/>
            <person name="Spring S."/>
            <person name="Pester M."/>
        </authorList>
    </citation>
    <scope>NUCLEOTIDE SEQUENCE [LARGE SCALE GENOMIC DNA]</scope>
    <source>
        <strain evidence="2">J.5.4.2-T.3.5.2</strain>
    </source>
</reference>
<dbReference type="AlphaFoldDB" id="A0A9Q7ALQ8"/>
<dbReference type="Proteomes" id="UP000671879">
    <property type="component" value="Chromosome"/>
</dbReference>
<accession>A0A9Q7ALQ8</accession>
<sequence>MTELPGAEMRRVRLRVGKKTYPIRTPLTDDELDRLLVPLNVVIEESGGPSVGQEERLLLALLRYGWQLERIRHRLEALLKEESR</sequence>
<dbReference type="EMBL" id="CP072943">
    <property type="protein sequence ID" value="QTX31337.1"/>
    <property type="molecule type" value="Genomic_DNA"/>
</dbReference>
<keyword evidence="2" id="KW-1185">Reference proteome</keyword>
<protein>
    <recommendedName>
        <fullName evidence="3">Cell division protein ZapA</fullName>
    </recommendedName>
</protein>
<dbReference type="RefSeq" id="WP_274372489.1">
    <property type="nucleotide sequence ID" value="NZ_CP072943.1"/>
</dbReference>
<name>A0A9Q7ALQ8_9BACT</name>
<evidence type="ECO:0000313" key="1">
    <source>
        <dbReference type="EMBL" id="QTX31337.1"/>
    </source>
</evidence>
<evidence type="ECO:0000313" key="2">
    <source>
        <dbReference type="Proteomes" id="UP000671879"/>
    </source>
</evidence>
<dbReference type="KEGG" id="aram:KAR29_08035"/>
<proteinExistence type="predicted"/>
<gene>
    <name evidence="1" type="ORF">KAR29_08035</name>
</gene>
<organism evidence="1 2">
    <name type="scientific">Aminithiophilus ramosus</name>
    <dbReference type="NCBI Taxonomy" id="3029084"/>
    <lineage>
        <taxon>Bacteria</taxon>
        <taxon>Thermotogati</taxon>
        <taxon>Synergistota</taxon>
        <taxon>Synergistia</taxon>
        <taxon>Synergistales</taxon>
        <taxon>Aminithiophilaceae</taxon>
        <taxon>Aminithiophilus</taxon>
    </lineage>
</organism>